<keyword evidence="5" id="KW-1185">Reference proteome</keyword>
<keyword evidence="1" id="KW-0812">Transmembrane</keyword>
<dbReference type="InterPro" id="IPR008756">
    <property type="entry name" value="Peptidase_M56"/>
</dbReference>
<feature type="domain" description="Peptidase M56" evidence="3">
    <location>
        <begin position="42"/>
        <end position="284"/>
    </location>
</feature>
<evidence type="ECO:0000313" key="4">
    <source>
        <dbReference type="EMBL" id="WOX05105.1"/>
    </source>
</evidence>
<dbReference type="KEGG" id="mpaf:R5R33_15365"/>
<dbReference type="EMBL" id="CP137555">
    <property type="protein sequence ID" value="WOX05105.1"/>
    <property type="molecule type" value="Genomic_DNA"/>
</dbReference>
<dbReference type="Pfam" id="PF05569">
    <property type="entry name" value="Peptidase_M56"/>
    <property type="match status" value="1"/>
</dbReference>
<dbReference type="CDD" id="cd12797">
    <property type="entry name" value="M23_peptidase"/>
    <property type="match status" value="1"/>
</dbReference>
<gene>
    <name evidence="4" type="ORF">R5R33_15365</name>
</gene>
<dbReference type="Gene3D" id="2.70.70.10">
    <property type="entry name" value="Glucose Permease (Domain IIA)"/>
    <property type="match status" value="1"/>
</dbReference>
<feature type="transmembrane region" description="Helical" evidence="1">
    <location>
        <begin position="44"/>
        <end position="63"/>
    </location>
</feature>
<keyword evidence="1" id="KW-1133">Transmembrane helix</keyword>
<protein>
    <submittedName>
        <fullName evidence="4">M23/M56 family metallopeptidase</fullName>
    </submittedName>
</protein>
<name>A0AAU0MWR0_9GAMM</name>
<dbReference type="SUPFAM" id="SSF51261">
    <property type="entry name" value="Duplicated hybrid motif"/>
    <property type="match status" value="1"/>
</dbReference>
<dbReference type="InterPro" id="IPR052173">
    <property type="entry name" value="Beta-lactam_resp_regulator"/>
</dbReference>
<dbReference type="Gene3D" id="3.30.2010.10">
    <property type="entry name" value="Metalloproteases ('zincins'), catalytic domain"/>
    <property type="match status" value="1"/>
</dbReference>
<proteinExistence type="predicted"/>
<dbReference type="Proteomes" id="UP001302477">
    <property type="component" value="Chromosome"/>
</dbReference>
<dbReference type="PANTHER" id="PTHR34978:SF3">
    <property type="entry name" value="SLR0241 PROTEIN"/>
    <property type="match status" value="1"/>
</dbReference>
<dbReference type="Pfam" id="PF01551">
    <property type="entry name" value="Peptidase_M23"/>
    <property type="match status" value="1"/>
</dbReference>
<feature type="transmembrane region" description="Helical" evidence="1">
    <location>
        <begin position="110"/>
        <end position="133"/>
    </location>
</feature>
<evidence type="ECO:0000313" key="5">
    <source>
        <dbReference type="Proteomes" id="UP001302477"/>
    </source>
</evidence>
<dbReference type="InterPro" id="IPR011055">
    <property type="entry name" value="Dup_hybrid_motif"/>
</dbReference>
<dbReference type="InterPro" id="IPR016047">
    <property type="entry name" value="M23ase_b-sheet_dom"/>
</dbReference>
<evidence type="ECO:0000256" key="1">
    <source>
        <dbReference type="SAM" id="Phobius"/>
    </source>
</evidence>
<keyword evidence="1" id="KW-0472">Membrane</keyword>
<accession>A0AAU0MWR0</accession>
<dbReference type="RefSeq" id="WP_318953579.1">
    <property type="nucleotide sequence ID" value="NZ_CP137555.1"/>
</dbReference>
<dbReference type="CDD" id="cd07341">
    <property type="entry name" value="M56_BlaR1_MecR1_like"/>
    <property type="match status" value="1"/>
</dbReference>
<evidence type="ECO:0000259" key="3">
    <source>
        <dbReference type="Pfam" id="PF05569"/>
    </source>
</evidence>
<evidence type="ECO:0000259" key="2">
    <source>
        <dbReference type="Pfam" id="PF01551"/>
    </source>
</evidence>
<feature type="transmembrane region" description="Helical" evidence="1">
    <location>
        <begin position="20"/>
        <end position="37"/>
    </location>
</feature>
<feature type="domain" description="M23ase beta-sheet core" evidence="2">
    <location>
        <begin position="392"/>
        <end position="494"/>
    </location>
</feature>
<dbReference type="PANTHER" id="PTHR34978">
    <property type="entry name" value="POSSIBLE SENSOR-TRANSDUCER PROTEIN BLAR"/>
    <property type="match status" value="1"/>
</dbReference>
<dbReference type="AlphaFoldDB" id="A0AAU0MWR0"/>
<organism evidence="4 5">
    <name type="scientific">Microbulbifer pacificus</name>
    <dbReference type="NCBI Taxonomy" id="407164"/>
    <lineage>
        <taxon>Bacteria</taxon>
        <taxon>Pseudomonadati</taxon>
        <taxon>Pseudomonadota</taxon>
        <taxon>Gammaproteobacteria</taxon>
        <taxon>Cellvibrionales</taxon>
        <taxon>Microbulbiferaceae</taxon>
        <taxon>Microbulbifer</taxon>
    </lineage>
</organism>
<feature type="transmembrane region" description="Helical" evidence="1">
    <location>
        <begin position="320"/>
        <end position="337"/>
    </location>
</feature>
<sequence>MIASYLNSLCSVIISLLQQQAYYFTLLFIPTLVITYALRHRSPLLLLCMWTLVLFRLVLPPGFSSPISIREFFHDLWLPASKSLEDFSELHEYSIRAGSDPAISLFPVTLTWNTLIVLLWLTIAAGLLLQFCLQRYLLRRQMDATKYQSYRALLDCVERWRLHYGIRRQVQLRTIDMPVSPFTIGTLHPVVVIPRSLQETLPFEQLDAIIGHELCHVRRFDDIWIHVQQLLQRIFFFVPAVWLCNTQINRLRELVVDRSVLTSTHVDPKNYGRAMLAVLKLQQAQLSQPLAEFISARTYYSIRFRHLIEAPAKPKFWQPLELLFIVLAIAVVLPMAPTRESLEAERRHMLALSYDHAPWQQELFSSPLKTGAIGDVYGVRPVDLGIASSEEMHAAVDILAPVGSPVFAVADGVVDAVNIAGVDGINTVSGGYIVLRHANGLKSAYTPIADSDLEAGQSVRQGASIGMLGKSRSAINPDPHLHFEIIYHGIRLDPRWYVDLSHMPSGH</sequence>
<reference evidence="4 5" key="1">
    <citation type="submission" date="2023-10" db="EMBL/GenBank/DDBJ databases">
        <title>Description of Microbulbifer bruguierae sp. nov., isolated from the sediments of mangrove plant Bruguiera sexangula and comparative genomic analyses of the genus Microbulbifer.</title>
        <authorList>
            <person name="Long M."/>
        </authorList>
    </citation>
    <scope>NUCLEOTIDE SEQUENCE [LARGE SCALE GENOMIC DNA]</scope>
    <source>
        <strain evidence="4 5">SPO729</strain>
    </source>
</reference>